<name>A0A4Y8KIE0_9MICO</name>
<dbReference type="OrthoDB" id="9810135at2"/>
<dbReference type="EMBL" id="SOHQ01000044">
    <property type="protein sequence ID" value="TFD75340.1"/>
    <property type="molecule type" value="Genomic_DNA"/>
</dbReference>
<dbReference type="Pfam" id="PF14253">
    <property type="entry name" value="AbiH"/>
    <property type="match status" value="1"/>
</dbReference>
<dbReference type="Proteomes" id="UP000298218">
    <property type="component" value="Unassembled WGS sequence"/>
</dbReference>
<sequence>MAYEDFTSRFQAVPSQHNIMALVGNGFDIQALSGLGSSTDTRYESFYHYLKYRKFDATNLILERMEALRNTGAENWSDVENVIESLRTIDRVRPDRISTDVRKIQREFANFLDQVATPDVLSRLGENAAFQNQTMVSFTEFLGDIEDPDEYQKLRLIQRLAIGDVFNFKFVNFNYTTLLDDFVYLDQEQFDPHPHKWSDRNIEFHPNPLGHVGGRERSNFYMVANLVSDVVHPHGIQYTPRSLLFGIDEADGESRKLSKPYWAQNRVKYADLFSATDLFIVFGCSLGDTDRWWWRAIIDGLRHNDDADLILYWRRGANELDLTAKEMRQRFASAAGYPEDSNVLALLKQRARVVLYDDASERAWLNTNATAPPNWVRP</sequence>
<gene>
    <name evidence="1" type="ORF">E3T53_16200</name>
</gene>
<evidence type="ECO:0000313" key="2">
    <source>
        <dbReference type="Proteomes" id="UP000298218"/>
    </source>
</evidence>
<protein>
    <recommendedName>
        <fullName evidence="3">SIR2-like domain-containing protein</fullName>
    </recommendedName>
</protein>
<organism evidence="1 2">
    <name type="scientific">Cryobacterium psychrophilum</name>
    <dbReference type="NCBI Taxonomy" id="41988"/>
    <lineage>
        <taxon>Bacteria</taxon>
        <taxon>Bacillati</taxon>
        <taxon>Actinomycetota</taxon>
        <taxon>Actinomycetes</taxon>
        <taxon>Micrococcales</taxon>
        <taxon>Microbacteriaceae</taxon>
        <taxon>Cryobacterium</taxon>
    </lineage>
</organism>
<accession>A0A4Y8KIE0</accession>
<dbReference type="RefSeq" id="WP_134175719.1">
    <property type="nucleotide sequence ID" value="NZ_SODI01000002.1"/>
</dbReference>
<dbReference type="InterPro" id="IPR025935">
    <property type="entry name" value="AbiH"/>
</dbReference>
<keyword evidence="2" id="KW-1185">Reference proteome</keyword>
<reference evidence="1 2" key="1">
    <citation type="submission" date="2019-03" db="EMBL/GenBank/DDBJ databases">
        <title>Genomics of glacier-inhabiting Cryobacterium strains.</title>
        <authorList>
            <person name="Liu Q."/>
            <person name="Xin Y.-H."/>
        </authorList>
    </citation>
    <scope>NUCLEOTIDE SEQUENCE [LARGE SCALE GENOMIC DNA]</scope>
    <source>
        <strain evidence="1 2">CGMCC 1.4292</strain>
    </source>
</reference>
<evidence type="ECO:0008006" key="3">
    <source>
        <dbReference type="Google" id="ProtNLM"/>
    </source>
</evidence>
<proteinExistence type="predicted"/>
<dbReference type="AlphaFoldDB" id="A0A4Y8KIE0"/>
<comment type="caution">
    <text evidence="1">The sequence shown here is derived from an EMBL/GenBank/DDBJ whole genome shotgun (WGS) entry which is preliminary data.</text>
</comment>
<evidence type="ECO:0000313" key="1">
    <source>
        <dbReference type="EMBL" id="TFD75340.1"/>
    </source>
</evidence>